<accession>B9D1N8</accession>
<dbReference type="STRING" id="553218.CAMRE0001_2387"/>
<proteinExistence type="predicted"/>
<keyword evidence="2" id="KW-1185">Reference proteome</keyword>
<dbReference type="EMBL" id="ACFU01000010">
    <property type="protein sequence ID" value="EEF14068.1"/>
    <property type="molecule type" value="Genomic_DNA"/>
</dbReference>
<name>B9D1N8_CAMRE</name>
<organism evidence="1 2">
    <name type="scientific">Campylobacter rectus RM3267</name>
    <dbReference type="NCBI Taxonomy" id="553218"/>
    <lineage>
        <taxon>Bacteria</taxon>
        <taxon>Pseudomonadati</taxon>
        <taxon>Campylobacterota</taxon>
        <taxon>Epsilonproteobacteria</taxon>
        <taxon>Campylobacterales</taxon>
        <taxon>Campylobacteraceae</taxon>
        <taxon>Campylobacter</taxon>
    </lineage>
</organism>
<gene>
    <name evidence="1" type="ORF">CAMRE0001_2387</name>
</gene>
<comment type="caution">
    <text evidence="1">The sequence shown here is derived from an EMBL/GenBank/DDBJ whole genome shotgun (WGS) entry which is preliminary data.</text>
</comment>
<evidence type="ECO:0000313" key="1">
    <source>
        <dbReference type="EMBL" id="EEF14068.1"/>
    </source>
</evidence>
<sequence>MTLKPVLHLRDYLFERGESLTAEDNAEDAFWWVQNYAEFYEFLRDEPNNKYTIENLDFRKKEEVVNRLYIYILKLGAHDIRGITQTKYNNKLSIASNIVAAHLRSVIELYQ</sequence>
<evidence type="ECO:0000313" key="2">
    <source>
        <dbReference type="Proteomes" id="UP000003082"/>
    </source>
</evidence>
<dbReference type="RefSeq" id="WP_002944646.1">
    <property type="nucleotide sequence ID" value="NZ_ACFU01000010.1"/>
</dbReference>
<dbReference type="Proteomes" id="UP000003082">
    <property type="component" value="Unassembled WGS sequence"/>
</dbReference>
<dbReference type="AlphaFoldDB" id="B9D1N8"/>
<protein>
    <submittedName>
        <fullName evidence="1">Uncharacterized protein</fullName>
    </submittedName>
</protein>
<reference evidence="1 2" key="1">
    <citation type="submission" date="2008-08" db="EMBL/GenBank/DDBJ databases">
        <authorList>
            <person name="Madupu R."/>
            <person name="Durkin A.S."/>
            <person name="Torralba M."/>
            <person name="Methe B."/>
            <person name="Sutton G.G."/>
            <person name="Strausberg R.L."/>
            <person name="Nelson K.E."/>
        </authorList>
    </citation>
    <scope>NUCLEOTIDE SEQUENCE [LARGE SCALE GENOMIC DNA]</scope>
    <source>
        <strain evidence="1 2">RM3267</strain>
    </source>
</reference>